<keyword evidence="6" id="KW-0732">Signal</keyword>
<feature type="non-terminal residue" evidence="8">
    <location>
        <position position="167"/>
    </location>
</feature>
<evidence type="ECO:0000313" key="8">
    <source>
        <dbReference type="EMBL" id="KAF4646519.1"/>
    </source>
</evidence>
<evidence type="ECO:0000256" key="2">
    <source>
        <dbReference type="ARBA" id="ARBA00022692"/>
    </source>
</evidence>
<dbReference type="Pfam" id="PF13515">
    <property type="entry name" value="FUSC_2"/>
    <property type="match status" value="1"/>
</dbReference>
<feature type="signal peptide" evidence="6">
    <location>
        <begin position="1"/>
        <end position="18"/>
    </location>
</feature>
<dbReference type="OrthoDB" id="68611at2759"/>
<feature type="transmembrane region" description="Helical" evidence="5">
    <location>
        <begin position="72"/>
        <end position="91"/>
    </location>
</feature>
<feature type="transmembrane region" description="Helical" evidence="5">
    <location>
        <begin position="34"/>
        <end position="60"/>
    </location>
</feature>
<dbReference type="PANTHER" id="PTHR31086">
    <property type="entry name" value="ALUMINUM-ACTIVATED MALATE TRANSPORTER 10"/>
    <property type="match status" value="1"/>
</dbReference>
<evidence type="ECO:0000256" key="6">
    <source>
        <dbReference type="SAM" id="SignalP"/>
    </source>
</evidence>
<sequence length="167" mass="17885">LWICLPALTCFLPTVGHALDKGFRRMLGVTIGGVAAILIVYVNPMDVPAVMVELFIAAALGKFFTMDPTIGYLGFQTTGTFCVVGVCNALDPTLSGGERMEAALYRMLFTLIGLVISIFLSLATFPSYCGRRLAIQTGKELSCASNMVSTLIKGLASRKHDGSKEPE</sequence>
<evidence type="ECO:0000256" key="3">
    <source>
        <dbReference type="ARBA" id="ARBA00022989"/>
    </source>
</evidence>
<feature type="chain" id="PRO_5029620863" description="Integral membrane bound transporter domain-containing protein" evidence="6">
    <location>
        <begin position="19"/>
        <end position="167"/>
    </location>
</feature>
<evidence type="ECO:0000259" key="7">
    <source>
        <dbReference type="Pfam" id="PF13515"/>
    </source>
</evidence>
<accession>A0A7J6KIK2</accession>
<dbReference type="InterPro" id="IPR049453">
    <property type="entry name" value="Memb_transporter_dom"/>
</dbReference>
<feature type="transmembrane region" description="Helical" evidence="5">
    <location>
        <begin position="103"/>
        <end position="125"/>
    </location>
</feature>
<proteinExistence type="predicted"/>
<protein>
    <recommendedName>
        <fullName evidence="7">Integral membrane bound transporter domain-containing protein</fullName>
    </recommendedName>
</protein>
<feature type="non-terminal residue" evidence="8">
    <location>
        <position position="1"/>
    </location>
</feature>
<evidence type="ECO:0000256" key="4">
    <source>
        <dbReference type="ARBA" id="ARBA00023136"/>
    </source>
</evidence>
<reference evidence="8 9" key="1">
    <citation type="submission" date="2020-04" db="EMBL/GenBank/DDBJ databases">
        <title>Perkinsus olseni comparative genomics.</title>
        <authorList>
            <person name="Bogema D.R."/>
        </authorList>
    </citation>
    <scope>NUCLEOTIDE SEQUENCE [LARGE SCALE GENOMIC DNA]</scope>
    <source>
        <strain evidence="8">ATCC PRA-179</strain>
    </source>
</reference>
<organism evidence="8 9">
    <name type="scientific">Perkinsus olseni</name>
    <name type="common">Perkinsus atlanticus</name>
    <dbReference type="NCBI Taxonomy" id="32597"/>
    <lineage>
        <taxon>Eukaryota</taxon>
        <taxon>Sar</taxon>
        <taxon>Alveolata</taxon>
        <taxon>Perkinsozoa</taxon>
        <taxon>Perkinsea</taxon>
        <taxon>Perkinsida</taxon>
        <taxon>Perkinsidae</taxon>
        <taxon>Perkinsus</taxon>
    </lineage>
</organism>
<feature type="domain" description="Integral membrane bound transporter" evidence="7">
    <location>
        <begin position="2"/>
        <end position="119"/>
    </location>
</feature>
<keyword evidence="2 5" id="KW-0812">Transmembrane</keyword>
<name>A0A7J6KIK2_PEROL</name>
<evidence type="ECO:0000313" key="9">
    <source>
        <dbReference type="Proteomes" id="UP000570595"/>
    </source>
</evidence>
<keyword evidence="3 5" id="KW-1133">Transmembrane helix</keyword>
<keyword evidence="4 5" id="KW-0472">Membrane</keyword>
<gene>
    <name evidence="8" type="ORF">FOZ61_005710</name>
</gene>
<dbReference type="GO" id="GO:0016020">
    <property type="term" value="C:membrane"/>
    <property type="evidence" value="ECO:0007669"/>
    <property type="project" value="UniProtKB-SubCell"/>
</dbReference>
<evidence type="ECO:0000256" key="1">
    <source>
        <dbReference type="ARBA" id="ARBA00004141"/>
    </source>
</evidence>
<dbReference type="Proteomes" id="UP000570595">
    <property type="component" value="Unassembled WGS sequence"/>
</dbReference>
<dbReference type="EMBL" id="JABAHT010003134">
    <property type="protein sequence ID" value="KAF4646519.1"/>
    <property type="molecule type" value="Genomic_DNA"/>
</dbReference>
<evidence type="ECO:0000256" key="5">
    <source>
        <dbReference type="SAM" id="Phobius"/>
    </source>
</evidence>
<dbReference type="AlphaFoldDB" id="A0A7J6KIK2"/>
<comment type="caution">
    <text evidence="8">The sequence shown here is derived from an EMBL/GenBank/DDBJ whole genome shotgun (WGS) entry which is preliminary data.</text>
</comment>
<comment type="subcellular location">
    <subcellularLocation>
        <location evidence="1">Membrane</location>
        <topology evidence="1">Multi-pass membrane protein</topology>
    </subcellularLocation>
</comment>